<evidence type="ECO:0000256" key="5">
    <source>
        <dbReference type="RuleBase" id="RU362057"/>
    </source>
</evidence>
<gene>
    <name evidence="6" type="ORF">LLUT_LOCUS21474</name>
</gene>
<dbReference type="PROSITE" id="PS00375">
    <property type="entry name" value="UDPGT"/>
    <property type="match status" value="1"/>
</dbReference>
<name>A0AAV1XFU4_LUPLU</name>
<dbReference type="SUPFAM" id="SSF53756">
    <property type="entry name" value="UDP-Glycosyltransferase/glycogen phosphorylase"/>
    <property type="match status" value="1"/>
</dbReference>
<dbReference type="GO" id="GO:0080043">
    <property type="term" value="F:quercetin 3-O-glucosyltransferase activity"/>
    <property type="evidence" value="ECO:0007669"/>
    <property type="project" value="TreeGrafter"/>
</dbReference>
<dbReference type="EMBL" id="CAXHTB010000014">
    <property type="protein sequence ID" value="CAL0320414.1"/>
    <property type="molecule type" value="Genomic_DNA"/>
</dbReference>
<dbReference type="EC" id="2.4.1.-" evidence="5"/>
<keyword evidence="3 4" id="KW-0808">Transferase</keyword>
<protein>
    <recommendedName>
        <fullName evidence="5">Glycosyltransferase</fullName>
        <ecNumber evidence="5">2.4.1.-</ecNumber>
    </recommendedName>
</protein>
<evidence type="ECO:0000256" key="2">
    <source>
        <dbReference type="ARBA" id="ARBA00022676"/>
    </source>
</evidence>
<dbReference type="PANTHER" id="PTHR11926:SF870">
    <property type="entry name" value="UDP-GLYCOSYLTRANSFERASE 75B1"/>
    <property type="match status" value="1"/>
</dbReference>
<evidence type="ECO:0000256" key="3">
    <source>
        <dbReference type="ARBA" id="ARBA00022679"/>
    </source>
</evidence>
<dbReference type="GO" id="GO:0080044">
    <property type="term" value="F:quercetin 7-O-glucosyltransferase activity"/>
    <property type="evidence" value="ECO:0007669"/>
    <property type="project" value="TreeGrafter"/>
</dbReference>
<reference evidence="6 7" key="1">
    <citation type="submission" date="2024-03" db="EMBL/GenBank/DDBJ databases">
        <authorList>
            <person name="Martinez-Hernandez J."/>
        </authorList>
    </citation>
    <scope>NUCLEOTIDE SEQUENCE [LARGE SCALE GENOMIC DNA]</scope>
</reference>
<dbReference type="FunFam" id="3.40.50.2000:FF:000167">
    <property type="entry name" value="Glycosyltransferase"/>
    <property type="match status" value="1"/>
</dbReference>
<dbReference type="FunFam" id="3.40.50.2000:FF:000019">
    <property type="entry name" value="Glycosyltransferase"/>
    <property type="match status" value="1"/>
</dbReference>
<comment type="similarity">
    <text evidence="1 4">Belongs to the UDP-glycosyltransferase family.</text>
</comment>
<keyword evidence="7" id="KW-1185">Reference proteome</keyword>
<dbReference type="PANTHER" id="PTHR11926">
    <property type="entry name" value="GLUCOSYL/GLUCURONOSYL TRANSFERASES"/>
    <property type="match status" value="1"/>
</dbReference>
<proteinExistence type="inferred from homology"/>
<keyword evidence="2 4" id="KW-0328">Glycosyltransferase</keyword>
<dbReference type="InterPro" id="IPR035595">
    <property type="entry name" value="UDP_glycos_trans_CS"/>
</dbReference>
<evidence type="ECO:0000313" key="6">
    <source>
        <dbReference type="EMBL" id="CAL0320414.1"/>
    </source>
</evidence>
<sequence>MVNQRFLLITYPAQGHINPSLQFAKRLITLGVHVTFATTIHMHRCFNKNNTTIPGLSITTFSDGYDDGFNLSSDADVLSYISELKHRGSEYLRNVIASTIQQGNPFTCITYTLLLPWVATVAREFELPSALLWIQPATVFDIYYFYFHGYEEYMTQNVKEATCSLELPRLPFVFKPRDLPSFFWPSNMYSFALPSFKEQLEELDSETNPIVLVNTFEELEHEALRAIEDIRMIPIGPLIPSAFLDGKDPNDTSFGGDIIHGTNDYVTTWLDSKPKLSVVYVSFGSLAVLPKRQMEEIAIALLDSKHPFLWVIRENNAKEVLKYRDELEQVGKIVKWCSQVEVLSHHSLGCFVTHCGWNSSMESLVCGVPVVAFPQWTDQTTNAKLIEDVWKSGVRVDHELNEDGIVECDEIKKCLEVVMGSGEIGQELRRNSHKWKDLAKEAVKEGGSSDKNLRTFLDALGNGK</sequence>
<accession>A0AAV1XFU4</accession>
<evidence type="ECO:0000256" key="4">
    <source>
        <dbReference type="RuleBase" id="RU003718"/>
    </source>
</evidence>
<dbReference type="CDD" id="cd03784">
    <property type="entry name" value="GT1_Gtf-like"/>
    <property type="match status" value="1"/>
</dbReference>
<comment type="caution">
    <text evidence="6">The sequence shown here is derived from an EMBL/GenBank/DDBJ whole genome shotgun (WGS) entry which is preliminary data.</text>
</comment>
<dbReference type="AlphaFoldDB" id="A0AAV1XFU4"/>
<evidence type="ECO:0000256" key="1">
    <source>
        <dbReference type="ARBA" id="ARBA00009995"/>
    </source>
</evidence>
<dbReference type="Proteomes" id="UP001497480">
    <property type="component" value="Unassembled WGS sequence"/>
</dbReference>
<organism evidence="6 7">
    <name type="scientific">Lupinus luteus</name>
    <name type="common">European yellow lupine</name>
    <dbReference type="NCBI Taxonomy" id="3873"/>
    <lineage>
        <taxon>Eukaryota</taxon>
        <taxon>Viridiplantae</taxon>
        <taxon>Streptophyta</taxon>
        <taxon>Embryophyta</taxon>
        <taxon>Tracheophyta</taxon>
        <taxon>Spermatophyta</taxon>
        <taxon>Magnoliopsida</taxon>
        <taxon>eudicotyledons</taxon>
        <taxon>Gunneridae</taxon>
        <taxon>Pentapetalae</taxon>
        <taxon>rosids</taxon>
        <taxon>fabids</taxon>
        <taxon>Fabales</taxon>
        <taxon>Fabaceae</taxon>
        <taxon>Papilionoideae</taxon>
        <taxon>50 kb inversion clade</taxon>
        <taxon>genistoids sensu lato</taxon>
        <taxon>core genistoids</taxon>
        <taxon>Genisteae</taxon>
        <taxon>Lupinus</taxon>
    </lineage>
</organism>
<dbReference type="Gene3D" id="3.40.50.2000">
    <property type="entry name" value="Glycogen Phosphorylase B"/>
    <property type="match status" value="2"/>
</dbReference>
<dbReference type="Pfam" id="PF00201">
    <property type="entry name" value="UDPGT"/>
    <property type="match status" value="1"/>
</dbReference>
<dbReference type="InterPro" id="IPR002213">
    <property type="entry name" value="UDP_glucos_trans"/>
</dbReference>
<evidence type="ECO:0000313" key="7">
    <source>
        <dbReference type="Proteomes" id="UP001497480"/>
    </source>
</evidence>